<name>A0A2V4E6U1_9GAMM</name>
<gene>
    <name evidence="7" type="ORF">DKK70_02795</name>
</gene>
<evidence type="ECO:0000256" key="3">
    <source>
        <dbReference type="ARBA" id="ARBA00023163"/>
    </source>
</evidence>
<dbReference type="PROSITE" id="PS51372">
    <property type="entry name" value="PRD_2"/>
    <property type="match status" value="1"/>
</dbReference>
<dbReference type="PROSITE" id="PS51094">
    <property type="entry name" value="PTS_EIIA_TYPE_2"/>
    <property type="match status" value="1"/>
</dbReference>
<dbReference type="OrthoDB" id="1634238at2"/>
<dbReference type="GO" id="GO:0009401">
    <property type="term" value="P:phosphoenolpyruvate-dependent sugar phosphotransferase system"/>
    <property type="evidence" value="ECO:0007669"/>
    <property type="project" value="InterPro"/>
</dbReference>
<feature type="domain" description="PRD" evidence="6">
    <location>
        <begin position="294"/>
        <end position="400"/>
    </location>
</feature>
<feature type="domain" description="PTS EIIA type-2" evidence="4">
    <location>
        <begin position="546"/>
        <end position="687"/>
    </location>
</feature>
<dbReference type="Gene3D" id="1.10.10.10">
    <property type="entry name" value="Winged helix-like DNA-binding domain superfamily/Winged helix DNA-binding domain"/>
    <property type="match status" value="2"/>
</dbReference>
<dbReference type="AlphaFoldDB" id="A0A2V4E6U1"/>
<evidence type="ECO:0000259" key="6">
    <source>
        <dbReference type="PROSITE" id="PS51372"/>
    </source>
</evidence>
<sequence length="690" mass="80401">MKKRSMEILQKLIEHPHQELTIHKLMEGWHKSEKTLRNDIQEILDYIKIIKLKSTIEFDGQTLKFIGHSSIHSMQDIFKQLNTYYYRMSLDERKIYIIVKLLYQQDYFAMQQLADDMCVTRNTIVDDCKNVDEYLKRHHIIFESKSKKGIKIVVDNQENITLLLIDIFNNLIPSLTFEKTFFPQLIINLTGFKYSLADVAFYMESYAKDNNMIFAKESFHYVAICIFVLINRMIQVPYAVKTNKQQKELQLDTVGLIVQYVMNKLDYKDITDDKIINIERIILASQLSPQIQSINDFELYGVICHFLLAISSEIDIDLKSDDLLIKSLISHIKSMHNWNDTDIDFDINEDYGVAEIFRLKNIAENKYLILEKYLQYSLNTNMKNSIIIHICAAILRNRQNMDPFNVIISCPGSMATSKYLEVQIKNYFNFNVVDTMTTKQIERAKGQFNNVDFIISTVKIPQCNLPVVVVSPWITIDDINKIQRLNIKKKQNEIEPWNAYPILAKLYSVYKSANSHKIAYLNENIELLLEKSNINSNSSPSPVLLDMLKLKYIYTSDQKLHWKLAMKKAAEELIKDGYFDQNYLTEAIDNVKEYGAYIIISHGVALAHAGKTSEVYRDGISLLVAKDGIFFDEGEQVNLLFFFSQKSDIEYLELFKELIKLGEAFSNIDKIKTAKTSKEVYQRIKEILHK</sequence>
<dbReference type="Gene3D" id="3.40.50.2300">
    <property type="match status" value="1"/>
</dbReference>
<dbReference type="SUPFAM" id="SSF55804">
    <property type="entry name" value="Phoshotransferase/anion transport protein"/>
    <property type="match status" value="1"/>
</dbReference>
<evidence type="ECO:0000256" key="1">
    <source>
        <dbReference type="ARBA" id="ARBA00022679"/>
    </source>
</evidence>
<dbReference type="Gene3D" id="3.40.930.10">
    <property type="entry name" value="Mannitol-specific EII, Chain A"/>
    <property type="match status" value="1"/>
</dbReference>
<dbReference type="GO" id="GO:0008982">
    <property type="term" value="F:protein-N(PI)-phosphohistidine-sugar phosphotransferase activity"/>
    <property type="evidence" value="ECO:0007669"/>
    <property type="project" value="InterPro"/>
</dbReference>
<dbReference type="InterPro" id="IPR016152">
    <property type="entry name" value="PTrfase/Anion_transptr"/>
</dbReference>
<accession>A0A2V4E6U1</accession>
<reference evidence="7 8" key="1">
    <citation type="submission" date="2018-05" db="EMBL/GenBank/DDBJ databases">
        <title>Reference genomes for bee gut microbiota database.</title>
        <authorList>
            <person name="Ellegaard K.M."/>
        </authorList>
    </citation>
    <scope>NUCLEOTIDE SEQUENCE [LARGE SCALE GENOMIC DNA]</scope>
    <source>
        <strain evidence="7 8">ESL0182</strain>
    </source>
</reference>
<keyword evidence="3" id="KW-0804">Transcription</keyword>
<dbReference type="RefSeq" id="WP_110432645.1">
    <property type="nucleotide sequence ID" value="NZ_QGLR01000006.1"/>
</dbReference>
<dbReference type="PANTHER" id="PTHR30185">
    <property type="entry name" value="CRYPTIC BETA-GLUCOSIDE BGL OPERON ANTITERMINATOR"/>
    <property type="match status" value="1"/>
</dbReference>
<evidence type="ECO:0000259" key="4">
    <source>
        <dbReference type="PROSITE" id="PS51094"/>
    </source>
</evidence>
<dbReference type="CDD" id="cd05568">
    <property type="entry name" value="PTS_IIB_bgl_like"/>
    <property type="match status" value="1"/>
</dbReference>
<comment type="caution">
    <text evidence="7">The sequence shown here is derived from an EMBL/GenBank/DDBJ whole genome shotgun (WGS) entry which is preliminary data.</text>
</comment>
<evidence type="ECO:0000313" key="8">
    <source>
        <dbReference type="Proteomes" id="UP000247932"/>
    </source>
</evidence>
<dbReference type="InterPro" id="IPR036095">
    <property type="entry name" value="PTS_EIIB-like_sf"/>
</dbReference>
<dbReference type="InterPro" id="IPR011608">
    <property type="entry name" value="PRD"/>
</dbReference>
<evidence type="ECO:0000313" key="7">
    <source>
        <dbReference type="EMBL" id="PXZ08283.1"/>
    </source>
</evidence>
<dbReference type="InterPro" id="IPR013011">
    <property type="entry name" value="PTS_EIIB_2"/>
</dbReference>
<dbReference type="InterPro" id="IPR002178">
    <property type="entry name" value="PTS_EIIA_type-2_dom"/>
</dbReference>
<protein>
    <recommendedName>
        <fullName evidence="9">PTS system EIIA component</fullName>
    </recommendedName>
</protein>
<proteinExistence type="predicted"/>
<dbReference type="EMBL" id="QGLR01000006">
    <property type="protein sequence ID" value="PXZ08283.1"/>
    <property type="molecule type" value="Genomic_DNA"/>
</dbReference>
<dbReference type="PANTHER" id="PTHR30185:SF18">
    <property type="entry name" value="TRANSCRIPTIONAL REGULATOR MTLR"/>
    <property type="match status" value="1"/>
</dbReference>
<dbReference type="GO" id="GO:0006355">
    <property type="term" value="P:regulation of DNA-templated transcription"/>
    <property type="evidence" value="ECO:0007669"/>
    <property type="project" value="InterPro"/>
</dbReference>
<organism evidence="7 8">
    <name type="scientific">Gilliamella apicola</name>
    <dbReference type="NCBI Taxonomy" id="1196095"/>
    <lineage>
        <taxon>Bacteria</taxon>
        <taxon>Pseudomonadati</taxon>
        <taxon>Pseudomonadota</taxon>
        <taxon>Gammaproteobacteria</taxon>
        <taxon>Orbales</taxon>
        <taxon>Orbaceae</taxon>
        <taxon>Gilliamella</taxon>
    </lineage>
</organism>
<dbReference type="Pfam" id="PF00359">
    <property type="entry name" value="PTS_EIIA_2"/>
    <property type="match status" value="1"/>
</dbReference>
<dbReference type="InterPro" id="IPR050661">
    <property type="entry name" value="BglG_antiterminators"/>
</dbReference>
<keyword evidence="2" id="KW-0805">Transcription regulation</keyword>
<dbReference type="PROSITE" id="PS51099">
    <property type="entry name" value="PTS_EIIB_TYPE_2"/>
    <property type="match status" value="1"/>
</dbReference>
<keyword evidence="8" id="KW-1185">Reference proteome</keyword>
<dbReference type="Proteomes" id="UP000247932">
    <property type="component" value="Unassembled WGS sequence"/>
</dbReference>
<evidence type="ECO:0000259" key="5">
    <source>
        <dbReference type="PROSITE" id="PS51099"/>
    </source>
</evidence>
<dbReference type="InterPro" id="IPR036388">
    <property type="entry name" value="WH-like_DNA-bd_sf"/>
</dbReference>
<evidence type="ECO:0008006" key="9">
    <source>
        <dbReference type="Google" id="ProtNLM"/>
    </source>
</evidence>
<keyword evidence="1" id="KW-0808">Transferase</keyword>
<evidence type="ECO:0000256" key="2">
    <source>
        <dbReference type="ARBA" id="ARBA00023015"/>
    </source>
</evidence>
<dbReference type="SUPFAM" id="SSF52794">
    <property type="entry name" value="PTS system IIB component-like"/>
    <property type="match status" value="1"/>
</dbReference>
<feature type="domain" description="PTS EIIB type-2" evidence="5">
    <location>
        <begin position="404"/>
        <end position="494"/>
    </location>
</feature>